<accession>W3WS15</accession>
<dbReference type="RefSeq" id="XP_007838797.1">
    <property type="nucleotide sequence ID" value="XM_007840606.1"/>
</dbReference>
<dbReference type="EMBL" id="KI912117">
    <property type="protein sequence ID" value="ETS76638.1"/>
    <property type="molecule type" value="Genomic_DNA"/>
</dbReference>
<dbReference type="HOGENOM" id="CLU_038125_2_0_1"/>
<dbReference type="Gene3D" id="1.50.10.100">
    <property type="entry name" value="Chondroitin AC/alginate lyase"/>
    <property type="match status" value="1"/>
</dbReference>
<keyword evidence="2" id="KW-1185">Reference proteome</keyword>
<dbReference type="eggNOG" id="ENOG502SHFB">
    <property type="taxonomic scope" value="Eukaryota"/>
</dbReference>
<dbReference type="AlphaFoldDB" id="W3WS15"/>
<name>W3WS15_PESFW</name>
<dbReference type="Proteomes" id="UP000030651">
    <property type="component" value="Unassembled WGS sequence"/>
</dbReference>
<dbReference type="OMA" id="PGIWHTH"/>
<sequence length="414" mass="45552">MSPTLRRLFIFQRDHGHVVKDGIRLTSALVADVPSLNAPVPYVPWTDGQKKTPSDFVHPGLWHTHDDLETIRNGVLAEKDPWYSTYTLFANDTYSQSTYTMQGPKAVISRGSISNYTTFSADARAAYQNAIMWYITKDEAHYNVSAGILDAWGSNLTNIIGTDRSLLIAIEGDMFVNAAEIMRWEGGWVEAGAKWQGGSGFSIQLYWLFARQSIIIGQANYGIASIKALMNFAVYLEDVSMYNFALWSWQNDPCAGIQATIQASTGQSSESGRDQSHATSGLGWLALGARTSASQGHNMYGYADNLLSQGAEYTARYNLNQTVPYDERWRRCEAVLVNGPWTEISTANRGVVNTTGTSVKKLPQAWDLLYYSAKANGIDAPWTTKAKAANDAAGGEAVFSGNEFPGWGDLLWAV</sequence>
<dbReference type="KEGG" id="pfy:PFICI_12025"/>
<dbReference type="InParanoid" id="W3WS15"/>
<dbReference type="OrthoDB" id="5280547at2759"/>
<evidence type="ECO:0008006" key="3">
    <source>
        <dbReference type="Google" id="ProtNLM"/>
    </source>
</evidence>
<dbReference type="STRING" id="1229662.W3WS15"/>
<proteinExistence type="predicted"/>
<dbReference type="InterPro" id="IPR008929">
    <property type="entry name" value="Chondroitin_lyas"/>
</dbReference>
<evidence type="ECO:0000313" key="1">
    <source>
        <dbReference type="EMBL" id="ETS76638.1"/>
    </source>
</evidence>
<dbReference type="GeneID" id="19277038"/>
<gene>
    <name evidence="1" type="ORF">PFICI_12025</name>
</gene>
<evidence type="ECO:0000313" key="2">
    <source>
        <dbReference type="Proteomes" id="UP000030651"/>
    </source>
</evidence>
<reference evidence="2" key="1">
    <citation type="journal article" date="2015" name="BMC Genomics">
        <title>Genomic and transcriptomic analysis of the endophytic fungus Pestalotiopsis fici reveals its lifestyle and high potential for synthesis of natural products.</title>
        <authorList>
            <person name="Wang X."/>
            <person name="Zhang X."/>
            <person name="Liu L."/>
            <person name="Xiang M."/>
            <person name="Wang W."/>
            <person name="Sun X."/>
            <person name="Che Y."/>
            <person name="Guo L."/>
            <person name="Liu G."/>
            <person name="Guo L."/>
            <person name="Wang C."/>
            <person name="Yin W.B."/>
            <person name="Stadler M."/>
            <person name="Zhang X."/>
            <person name="Liu X."/>
        </authorList>
    </citation>
    <scope>NUCLEOTIDE SEQUENCE [LARGE SCALE GENOMIC DNA]</scope>
    <source>
        <strain evidence="2">W106-1 / CGMCC3.15140</strain>
    </source>
</reference>
<dbReference type="SUPFAM" id="SSF48230">
    <property type="entry name" value="Chondroitin AC/alginate lyase"/>
    <property type="match status" value="1"/>
</dbReference>
<organism evidence="1 2">
    <name type="scientific">Pestalotiopsis fici (strain W106-1 / CGMCC3.15140)</name>
    <dbReference type="NCBI Taxonomy" id="1229662"/>
    <lineage>
        <taxon>Eukaryota</taxon>
        <taxon>Fungi</taxon>
        <taxon>Dikarya</taxon>
        <taxon>Ascomycota</taxon>
        <taxon>Pezizomycotina</taxon>
        <taxon>Sordariomycetes</taxon>
        <taxon>Xylariomycetidae</taxon>
        <taxon>Amphisphaeriales</taxon>
        <taxon>Sporocadaceae</taxon>
        <taxon>Pestalotiopsis</taxon>
    </lineage>
</organism>
<protein>
    <recommendedName>
        <fullName evidence="3">Alginate lyase domain-containing protein</fullName>
    </recommendedName>
</protein>